<dbReference type="PANTHER" id="PTHR42973">
    <property type="entry name" value="BINDING OXIDOREDUCTASE, PUTATIVE (AFU_ORTHOLOGUE AFUA_1G17690)-RELATED"/>
    <property type="match status" value="1"/>
</dbReference>
<organism evidence="7 8">
    <name type="scientific">Nocardiopsis coralli</name>
    <dbReference type="NCBI Taxonomy" id="2772213"/>
    <lineage>
        <taxon>Bacteria</taxon>
        <taxon>Bacillati</taxon>
        <taxon>Actinomycetota</taxon>
        <taxon>Actinomycetes</taxon>
        <taxon>Streptosporangiales</taxon>
        <taxon>Nocardiopsidaceae</taxon>
        <taxon>Nocardiopsis</taxon>
    </lineage>
</organism>
<evidence type="ECO:0000313" key="7">
    <source>
        <dbReference type="EMBL" id="MBE2999622.1"/>
    </source>
</evidence>
<dbReference type="InterPro" id="IPR006094">
    <property type="entry name" value="Oxid_FAD_bind_N"/>
</dbReference>
<sequence>MSEYAHEDLVRELSEHVRGEVHAPCTNGWEEGRSGMQQGAPHRPGAVVVAAGAEDVRAAVAVASRRRVPITAQRTGHGQGAGIDGGILVHTRSMDRVRVDPERRAAWVGAGALWSDVIGAGAPHGLVPLAGSAPGVGAVSYTLGGGVGLLARRHGFAADHVRRVDLVTPDGTARTATAEHEPELFWAVRGAGASLGIVTGMEIGLFAHGDLYGGSLVLDTTEAPAALDAWLRWTGTVPEELTSGVSQLVYPDVEGVPEAWRGRRILQISAAWCGPLDEGPAWIEPLRRIAPVLSDTFAVRPWTDAGAVFDEHTDPAAFDGRSVLVDTVPEGAAEALAGLTGPSAPCMSVVSVRHLGGALARPPRMPSAVGHRGASYAFTVLTFPAGGGAGARKAARGLRERAAALFDGHGSGRSTTLAFGTHTPDEVGEAFAPDDRQRLIRLSRELDPYRLWHSHRPLR</sequence>
<evidence type="ECO:0000256" key="1">
    <source>
        <dbReference type="ARBA" id="ARBA00001974"/>
    </source>
</evidence>
<comment type="caution">
    <text evidence="7">The sequence shown here is derived from an EMBL/GenBank/DDBJ whole genome shotgun (WGS) entry which is preliminary data.</text>
</comment>
<evidence type="ECO:0000256" key="3">
    <source>
        <dbReference type="ARBA" id="ARBA00022630"/>
    </source>
</evidence>
<dbReference type="PROSITE" id="PS51387">
    <property type="entry name" value="FAD_PCMH"/>
    <property type="match status" value="1"/>
</dbReference>
<dbReference type="SUPFAM" id="SSF56176">
    <property type="entry name" value="FAD-binding/transporter-associated domain-like"/>
    <property type="match status" value="1"/>
</dbReference>
<keyword evidence="5" id="KW-0560">Oxidoreductase</keyword>
<name>A0ABR9P6Z9_9ACTN</name>
<dbReference type="RefSeq" id="WP_193122255.1">
    <property type="nucleotide sequence ID" value="NZ_JADBGI010000010.1"/>
</dbReference>
<dbReference type="InterPro" id="IPR016169">
    <property type="entry name" value="FAD-bd_PCMH_sub2"/>
</dbReference>
<accession>A0ABR9P6Z9</accession>
<evidence type="ECO:0000256" key="5">
    <source>
        <dbReference type="ARBA" id="ARBA00023002"/>
    </source>
</evidence>
<comment type="similarity">
    <text evidence="2">Belongs to the oxygen-dependent FAD-linked oxidoreductase family.</text>
</comment>
<dbReference type="Proteomes" id="UP000806528">
    <property type="component" value="Unassembled WGS sequence"/>
</dbReference>
<keyword evidence="4" id="KW-0274">FAD</keyword>
<dbReference type="PANTHER" id="PTHR42973:SF39">
    <property type="entry name" value="FAD-BINDING PCMH-TYPE DOMAIN-CONTAINING PROTEIN"/>
    <property type="match status" value="1"/>
</dbReference>
<dbReference type="Pfam" id="PF01565">
    <property type="entry name" value="FAD_binding_4"/>
    <property type="match status" value="1"/>
</dbReference>
<evidence type="ECO:0000256" key="2">
    <source>
        <dbReference type="ARBA" id="ARBA00005466"/>
    </source>
</evidence>
<dbReference type="Gene3D" id="3.40.462.20">
    <property type="match status" value="1"/>
</dbReference>
<comment type="cofactor">
    <cofactor evidence="1">
        <name>FAD</name>
        <dbReference type="ChEBI" id="CHEBI:57692"/>
    </cofactor>
</comment>
<evidence type="ECO:0000313" key="8">
    <source>
        <dbReference type="Proteomes" id="UP000806528"/>
    </source>
</evidence>
<keyword evidence="3" id="KW-0285">Flavoprotein</keyword>
<dbReference type="InterPro" id="IPR016167">
    <property type="entry name" value="FAD-bd_PCMH_sub1"/>
</dbReference>
<proteinExistence type="inferred from homology"/>
<dbReference type="EMBL" id="JADBGI010000010">
    <property type="protein sequence ID" value="MBE2999622.1"/>
    <property type="molecule type" value="Genomic_DNA"/>
</dbReference>
<gene>
    <name evidence="7" type="ORF">IDM40_13020</name>
</gene>
<protein>
    <submittedName>
        <fullName evidence="7">FAD-binding oxidoreductase</fullName>
    </submittedName>
</protein>
<evidence type="ECO:0000259" key="6">
    <source>
        <dbReference type="PROSITE" id="PS51387"/>
    </source>
</evidence>
<dbReference type="Gene3D" id="3.30.465.10">
    <property type="match status" value="1"/>
</dbReference>
<dbReference type="Gene3D" id="3.30.43.10">
    <property type="entry name" value="Uridine Diphospho-n-acetylenolpyruvylglucosamine Reductase, domain 2"/>
    <property type="match status" value="1"/>
</dbReference>
<feature type="domain" description="FAD-binding PCMH-type" evidence="6">
    <location>
        <begin position="40"/>
        <end position="208"/>
    </location>
</feature>
<evidence type="ECO:0000256" key="4">
    <source>
        <dbReference type="ARBA" id="ARBA00022827"/>
    </source>
</evidence>
<dbReference type="InterPro" id="IPR050416">
    <property type="entry name" value="FAD-linked_Oxidoreductase"/>
</dbReference>
<dbReference type="InterPro" id="IPR036318">
    <property type="entry name" value="FAD-bd_PCMH-like_sf"/>
</dbReference>
<reference evidence="7 8" key="1">
    <citation type="submission" date="2020-09" db="EMBL/GenBank/DDBJ databases">
        <title>Diversity and distribution of actinomycetes associated with coral in the coast of Hainan.</title>
        <authorList>
            <person name="Li F."/>
        </authorList>
    </citation>
    <scope>NUCLEOTIDE SEQUENCE [LARGE SCALE GENOMIC DNA]</scope>
    <source>
        <strain evidence="7 8">HNM0947</strain>
    </source>
</reference>
<dbReference type="InterPro" id="IPR016166">
    <property type="entry name" value="FAD-bd_PCMH"/>
</dbReference>
<keyword evidence="8" id="KW-1185">Reference proteome</keyword>